<dbReference type="OrthoDB" id="2831072at2759"/>
<evidence type="ECO:0000313" key="5">
    <source>
        <dbReference type="Proteomes" id="UP000234275"/>
    </source>
</evidence>
<evidence type="ECO:0000256" key="2">
    <source>
        <dbReference type="ARBA" id="ARBA00022801"/>
    </source>
</evidence>
<comment type="similarity">
    <text evidence="1">Belongs to the thioesterase PaaI family.</text>
</comment>
<dbReference type="CDD" id="cd03443">
    <property type="entry name" value="PaaI_thioesterase"/>
    <property type="match status" value="1"/>
</dbReference>
<dbReference type="Proteomes" id="UP000234275">
    <property type="component" value="Unassembled WGS sequence"/>
</dbReference>
<gene>
    <name evidence="4" type="ORF">P170DRAFT_361566</name>
</gene>
<dbReference type="InterPro" id="IPR039298">
    <property type="entry name" value="ACOT13"/>
</dbReference>
<evidence type="ECO:0000259" key="3">
    <source>
        <dbReference type="Pfam" id="PF03061"/>
    </source>
</evidence>
<sequence>MSPPRTRAPARQLDEFEESVYEYSNRISWDDSEEHWDIDRSSNIRFESATRGPPARVSFQFTVAPKLCNLIGNLHGGCAATLIDVLSTCILLGVSSPGHFGLGGVSRHLKVTYLRPVPQGTEARLTCELVHVGKRLAFMKAEISRVDTGALCIIGEHEKANTDPEAGAKV</sequence>
<dbReference type="GeneID" id="36552174"/>
<accession>A0A2I2G525</accession>
<dbReference type="Gene3D" id="3.10.129.10">
    <property type="entry name" value="Hotdog Thioesterase"/>
    <property type="match status" value="1"/>
</dbReference>
<dbReference type="AlphaFoldDB" id="A0A2I2G525"/>
<organism evidence="4 5">
    <name type="scientific">Aspergillus steynii IBT 23096</name>
    <dbReference type="NCBI Taxonomy" id="1392250"/>
    <lineage>
        <taxon>Eukaryota</taxon>
        <taxon>Fungi</taxon>
        <taxon>Dikarya</taxon>
        <taxon>Ascomycota</taxon>
        <taxon>Pezizomycotina</taxon>
        <taxon>Eurotiomycetes</taxon>
        <taxon>Eurotiomycetidae</taxon>
        <taxon>Eurotiales</taxon>
        <taxon>Aspergillaceae</taxon>
        <taxon>Aspergillus</taxon>
        <taxon>Aspergillus subgen. Circumdati</taxon>
    </lineage>
</organism>
<dbReference type="NCBIfam" id="TIGR00369">
    <property type="entry name" value="unchar_dom_1"/>
    <property type="match status" value="1"/>
</dbReference>
<dbReference type="RefSeq" id="XP_024703276.1">
    <property type="nucleotide sequence ID" value="XM_024844474.1"/>
</dbReference>
<feature type="domain" description="Thioesterase" evidence="3">
    <location>
        <begin position="72"/>
        <end position="149"/>
    </location>
</feature>
<dbReference type="InterPro" id="IPR006683">
    <property type="entry name" value="Thioestr_dom"/>
</dbReference>
<comment type="caution">
    <text evidence="4">The sequence shown here is derived from an EMBL/GenBank/DDBJ whole genome shotgun (WGS) entry which is preliminary data.</text>
</comment>
<name>A0A2I2G525_9EURO</name>
<dbReference type="SUPFAM" id="SSF54637">
    <property type="entry name" value="Thioesterase/thiol ester dehydrase-isomerase"/>
    <property type="match status" value="1"/>
</dbReference>
<dbReference type="EMBL" id="MSFO01000005">
    <property type="protein sequence ID" value="PLB47974.1"/>
    <property type="molecule type" value="Genomic_DNA"/>
</dbReference>
<dbReference type="VEuPathDB" id="FungiDB:P170DRAFT_361566"/>
<keyword evidence="2" id="KW-0378">Hydrolase</keyword>
<evidence type="ECO:0000256" key="1">
    <source>
        <dbReference type="ARBA" id="ARBA00008324"/>
    </source>
</evidence>
<evidence type="ECO:0000313" key="4">
    <source>
        <dbReference type="EMBL" id="PLB47974.1"/>
    </source>
</evidence>
<dbReference type="PANTHER" id="PTHR21660:SF1">
    <property type="entry name" value="ACYL-COENZYME A THIOESTERASE 13"/>
    <property type="match status" value="1"/>
</dbReference>
<reference evidence="4 5" key="1">
    <citation type="submission" date="2016-12" db="EMBL/GenBank/DDBJ databases">
        <title>The genomes of Aspergillus section Nigri reveals drivers in fungal speciation.</title>
        <authorList>
            <consortium name="DOE Joint Genome Institute"/>
            <person name="Vesth T.C."/>
            <person name="Nybo J."/>
            <person name="Theobald S."/>
            <person name="Brandl J."/>
            <person name="Frisvad J.C."/>
            <person name="Nielsen K.F."/>
            <person name="Lyhne E.K."/>
            <person name="Kogle M.E."/>
            <person name="Kuo A."/>
            <person name="Riley R."/>
            <person name="Clum A."/>
            <person name="Nolan M."/>
            <person name="Lipzen A."/>
            <person name="Salamov A."/>
            <person name="Henrissat B."/>
            <person name="Wiebenga A."/>
            <person name="De Vries R.P."/>
            <person name="Grigoriev I.V."/>
            <person name="Mortensen U.H."/>
            <person name="Andersen M.R."/>
            <person name="Baker S.E."/>
        </authorList>
    </citation>
    <scope>NUCLEOTIDE SEQUENCE [LARGE SCALE GENOMIC DNA]</scope>
    <source>
        <strain evidence="4 5">IBT 23096</strain>
    </source>
</reference>
<dbReference type="PANTHER" id="PTHR21660">
    <property type="entry name" value="THIOESTERASE SUPERFAMILY MEMBER-RELATED"/>
    <property type="match status" value="1"/>
</dbReference>
<dbReference type="STRING" id="1392250.A0A2I2G525"/>
<dbReference type="GO" id="GO:0047617">
    <property type="term" value="F:fatty acyl-CoA hydrolase activity"/>
    <property type="evidence" value="ECO:0007669"/>
    <property type="project" value="InterPro"/>
</dbReference>
<dbReference type="InterPro" id="IPR029069">
    <property type="entry name" value="HotDog_dom_sf"/>
</dbReference>
<protein>
    <submittedName>
        <fullName evidence="4">Thioesterase family protein, putative</fullName>
    </submittedName>
</protein>
<dbReference type="InterPro" id="IPR003736">
    <property type="entry name" value="PAAI_dom"/>
</dbReference>
<proteinExistence type="inferred from homology"/>
<dbReference type="Pfam" id="PF03061">
    <property type="entry name" value="4HBT"/>
    <property type="match status" value="1"/>
</dbReference>
<keyword evidence="5" id="KW-1185">Reference proteome</keyword>